<organism evidence="1">
    <name type="scientific">viral metagenome</name>
    <dbReference type="NCBI Taxonomy" id="1070528"/>
    <lineage>
        <taxon>unclassified sequences</taxon>
        <taxon>metagenomes</taxon>
        <taxon>organismal metagenomes</taxon>
    </lineage>
</organism>
<dbReference type="AlphaFoldDB" id="A0A6C0JKC1"/>
<dbReference type="EMBL" id="MN740391">
    <property type="protein sequence ID" value="QHU04084.1"/>
    <property type="molecule type" value="Genomic_DNA"/>
</dbReference>
<reference evidence="1" key="1">
    <citation type="journal article" date="2020" name="Nature">
        <title>Giant virus diversity and host interactions through global metagenomics.</title>
        <authorList>
            <person name="Schulz F."/>
            <person name="Roux S."/>
            <person name="Paez-Espino D."/>
            <person name="Jungbluth S."/>
            <person name="Walsh D.A."/>
            <person name="Denef V.J."/>
            <person name="McMahon K.D."/>
            <person name="Konstantinidis K.T."/>
            <person name="Eloe-Fadrosh E.A."/>
            <person name="Kyrpides N.C."/>
            <person name="Woyke T."/>
        </authorList>
    </citation>
    <scope>NUCLEOTIDE SEQUENCE</scope>
    <source>
        <strain evidence="1">GVMAG-M-3300027708-20</strain>
    </source>
</reference>
<name>A0A6C0JKC1_9ZZZZ</name>
<evidence type="ECO:0000313" key="1">
    <source>
        <dbReference type="EMBL" id="QHU04084.1"/>
    </source>
</evidence>
<proteinExistence type="predicted"/>
<sequence length="144" mass="16441">MSVDFLILNPHYVVTHHMDHFYRFRDLSGNNPENIPPFEDGEYFLFMQDVNLAVRKGPLIISVYTDASGIGIALDSNGNPILNRILKTTNYMYAHYDANGNYIDGVLTNIYDDGSTFSNNNENNSAYWYNIQGVSDPNNLRQYS</sequence>
<protein>
    <submittedName>
        <fullName evidence="1">Uncharacterized protein</fullName>
    </submittedName>
</protein>
<accession>A0A6C0JKC1</accession>